<proteinExistence type="predicted"/>
<organism evidence="2 3">
    <name type="scientific">Methylocaldum szegediense</name>
    <dbReference type="NCBI Taxonomy" id="73780"/>
    <lineage>
        <taxon>Bacteria</taxon>
        <taxon>Pseudomonadati</taxon>
        <taxon>Pseudomonadota</taxon>
        <taxon>Gammaproteobacteria</taxon>
        <taxon>Methylococcales</taxon>
        <taxon>Methylococcaceae</taxon>
        <taxon>Methylocaldum</taxon>
    </lineage>
</organism>
<dbReference type="Proteomes" id="UP001162030">
    <property type="component" value="Chromosome"/>
</dbReference>
<dbReference type="SMART" id="SM01321">
    <property type="entry name" value="Y1_Tnp"/>
    <property type="match status" value="1"/>
</dbReference>
<accession>A0ABM9I2U8</accession>
<evidence type="ECO:0000313" key="3">
    <source>
        <dbReference type="Proteomes" id="UP001162030"/>
    </source>
</evidence>
<dbReference type="SUPFAM" id="SSF143422">
    <property type="entry name" value="Transposase IS200-like"/>
    <property type="match status" value="1"/>
</dbReference>
<protein>
    <submittedName>
        <fullName evidence="2">Transposase</fullName>
    </submittedName>
</protein>
<dbReference type="RefSeq" id="WP_317963219.1">
    <property type="nucleotide sequence ID" value="NZ_OX458333.1"/>
</dbReference>
<dbReference type="InterPro" id="IPR002686">
    <property type="entry name" value="Transposase_17"/>
</dbReference>
<dbReference type="PANTHER" id="PTHR36966">
    <property type="entry name" value="REP-ASSOCIATED TYROSINE TRANSPOSASE"/>
    <property type="match status" value="1"/>
</dbReference>
<dbReference type="Gene3D" id="3.30.70.1290">
    <property type="entry name" value="Transposase IS200-like"/>
    <property type="match status" value="1"/>
</dbReference>
<name>A0ABM9I2U8_9GAMM</name>
<sequence length="173" mass="20589">MSDYRRLYLPGGTYFFTVVTHGRQPLFADDQNIEKLRSAFRYVNPRRPFEMIAAVVLPDHLHCLWQLPVADTDFSTRWQMIKTDFSRHVPARLNKDGSKNLWQPRYWEHCSIRDDEDFGRHLDYIHYNPVKHGLASASLEWKFSSFRRFVRTGWYDAAWGGSEPENIRGMEFE</sequence>
<evidence type="ECO:0000259" key="1">
    <source>
        <dbReference type="SMART" id="SM01321"/>
    </source>
</evidence>
<gene>
    <name evidence="2" type="primary">rayT</name>
    <name evidence="2" type="ORF">MSZNOR_2599</name>
</gene>
<reference evidence="2 3" key="1">
    <citation type="submission" date="2023-03" db="EMBL/GenBank/DDBJ databases">
        <authorList>
            <person name="Pearce D."/>
        </authorList>
    </citation>
    <scope>NUCLEOTIDE SEQUENCE [LARGE SCALE GENOMIC DNA]</scope>
    <source>
        <strain evidence="2">Msz</strain>
    </source>
</reference>
<dbReference type="InterPro" id="IPR052715">
    <property type="entry name" value="RAYT_transposase"/>
</dbReference>
<evidence type="ECO:0000313" key="2">
    <source>
        <dbReference type="EMBL" id="CAI8855778.1"/>
    </source>
</evidence>
<dbReference type="PANTHER" id="PTHR36966:SF1">
    <property type="entry name" value="REP-ASSOCIATED TYROSINE TRANSPOSASE"/>
    <property type="match status" value="1"/>
</dbReference>
<keyword evidence="3" id="KW-1185">Reference proteome</keyword>
<feature type="domain" description="Transposase IS200-like" evidence="1">
    <location>
        <begin position="9"/>
        <end position="128"/>
    </location>
</feature>
<dbReference type="EMBL" id="OX458333">
    <property type="protein sequence ID" value="CAI8855778.1"/>
    <property type="molecule type" value="Genomic_DNA"/>
</dbReference>
<dbReference type="NCBIfam" id="NF047646">
    <property type="entry name" value="REP_Tyr_transpos"/>
    <property type="match status" value="1"/>
</dbReference>
<dbReference type="InterPro" id="IPR036515">
    <property type="entry name" value="Transposase_17_sf"/>
</dbReference>
<dbReference type="Pfam" id="PF01797">
    <property type="entry name" value="Y1_Tnp"/>
    <property type="match status" value="1"/>
</dbReference>